<dbReference type="Pfam" id="PF00561">
    <property type="entry name" value="Abhydrolase_1"/>
    <property type="match status" value="1"/>
</dbReference>
<dbReference type="Proteomes" id="UP000218238">
    <property type="component" value="Unassembled WGS sequence"/>
</dbReference>
<dbReference type="SUPFAM" id="SSF53474">
    <property type="entry name" value="alpha/beta-Hydrolases"/>
    <property type="match status" value="1"/>
</dbReference>
<comment type="caution">
    <text evidence="3">The sequence shown here is derived from an EMBL/GenBank/DDBJ whole genome shotgun (WGS) entry which is preliminary data.</text>
</comment>
<evidence type="ECO:0000259" key="2">
    <source>
        <dbReference type="Pfam" id="PF00561"/>
    </source>
</evidence>
<dbReference type="RefSeq" id="WP_095720921.1">
    <property type="nucleotide sequence ID" value="NZ_NTFS01000046.1"/>
</dbReference>
<sequence length="281" mass="32200">METLFRNSRIKLSQGLLFWREVGEGIPVIFLHGSWNEGSQWVRLMESFSREFHCFTPDLLGFGESDIPDIHYSIDLQVECLAEFLQALKLENVYLVGHSLGGWVAASYALKYPENVRGLVLLAPEGVGTEVSEKHLKQMQNLLKRSEFMFTLLRLLRPLAKLFGWEIKVDEEWKLRRKIEEYPTACELLFQRQNPEIHAEYLETRLHFIQAPVLILQGGKDSQESLQSSQVYAQLIPGANLKAIAHGENDLPQNCSGVVSEEIRDFIKSKNNQESWVVIGE</sequence>
<reference evidence="3 4" key="1">
    <citation type="submission" date="2017-08" db="EMBL/GenBank/DDBJ databases">
        <title>Draft genome sequence of filamentous cyanobacterium Calothrix elsteri CCALA 953.</title>
        <authorList>
            <person name="Gagunashvili A.N."/>
            <person name="Elster J."/>
            <person name="Andresson O.S."/>
        </authorList>
    </citation>
    <scope>NUCLEOTIDE SEQUENCE [LARGE SCALE GENOMIC DNA]</scope>
    <source>
        <strain evidence="3 4">CCALA 953</strain>
    </source>
</reference>
<evidence type="ECO:0000313" key="3">
    <source>
        <dbReference type="EMBL" id="PAX59578.1"/>
    </source>
</evidence>
<dbReference type="EMBL" id="NTFS01000046">
    <property type="protein sequence ID" value="PAX59578.1"/>
    <property type="molecule type" value="Genomic_DNA"/>
</dbReference>
<gene>
    <name evidence="3" type="ORF">CK510_06490</name>
</gene>
<dbReference type="GO" id="GO:0016020">
    <property type="term" value="C:membrane"/>
    <property type="evidence" value="ECO:0007669"/>
    <property type="project" value="TreeGrafter"/>
</dbReference>
<keyword evidence="1 3" id="KW-0378">Hydrolase</keyword>
<dbReference type="GO" id="GO:0016787">
    <property type="term" value="F:hydrolase activity"/>
    <property type="evidence" value="ECO:0007669"/>
    <property type="project" value="UniProtKB-KW"/>
</dbReference>
<dbReference type="PRINTS" id="PR00111">
    <property type="entry name" value="ABHYDROLASE"/>
</dbReference>
<name>A0A2A2TMC5_9CYAN</name>
<dbReference type="InterPro" id="IPR000073">
    <property type="entry name" value="AB_hydrolase_1"/>
</dbReference>
<dbReference type="Gene3D" id="3.40.50.1820">
    <property type="entry name" value="alpha/beta hydrolase"/>
    <property type="match status" value="1"/>
</dbReference>
<organism evidence="3 4">
    <name type="scientific">Brunnivagina elsteri CCALA 953</name>
    <dbReference type="NCBI Taxonomy" id="987040"/>
    <lineage>
        <taxon>Bacteria</taxon>
        <taxon>Bacillati</taxon>
        <taxon>Cyanobacteriota</taxon>
        <taxon>Cyanophyceae</taxon>
        <taxon>Nostocales</taxon>
        <taxon>Calotrichaceae</taxon>
        <taxon>Brunnivagina</taxon>
    </lineage>
</organism>
<keyword evidence="4" id="KW-1185">Reference proteome</keyword>
<dbReference type="AlphaFoldDB" id="A0A2A2TMC5"/>
<feature type="domain" description="AB hydrolase-1" evidence="2">
    <location>
        <begin position="27"/>
        <end position="248"/>
    </location>
</feature>
<dbReference type="InterPro" id="IPR050266">
    <property type="entry name" value="AB_hydrolase_sf"/>
</dbReference>
<evidence type="ECO:0000313" key="4">
    <source>
        <dbReference type="Proteomes" id="UP000218238"/>
    </source>
</evidence>
<dbReference type="InterPro" id="IPR029058">
    <property type="entry name" value="AB_hydrolase_fold"/>
</dbReference>
<evidence type="ECO:0000256" key="1">
    <source>
        <dbReference type="ARBA" id="ARBA00022801"/>
    </source>
</evidence>
<dbReference type="PANTHER" id="PTHR43798:SF31">
    <property type="entry name" value="AB HYDROLASE SUPERFAMILY PROTEIN YCLE"/>
    <property type="match status" value="1"/>
</dbReference>
<protein>
    <submittedName>
        <fullName evidence="3">Alpha/beta hydrolase</fullName>
    </submittedName>
</protein>
<dbReference type="OrthoDB" id="9808398at2"/>
<dbReference type="PANTHER" id="PTHR43798">
    <property type="entry name" value="MONOACYLGLYCEROL LIPASE"/>
    <property type="match status" value="1"/>
</dbReference>
<proteinExistence type="predicted"/>
<accession>A0A2A2TMC5</accession>